<gene>
    <name evidence="8" type="ORF">R9X50_00504000</name>
</gene>
<dbReference type="EMBL" id="CP138586">
    <property type="protein sequence ID" value="WPH02185.1"/>
    <property type="molecule type" value="Genomic_DNA"/>
</dbReference>
<keyword evidence="3" id="KW-0963">Cytoplasm</keyword>
<dbReference type="GO" id="GO:0005737">
    <property type="term" value="C:cytoplasm"/>
    <property type="evidence" value="ECO:0007669"/>
    <property type="project" value="UniProtKB-SubCell"/>
</dbReference>
<keyword evidence="4" id="KW-0143">Chaperone</keyword>
<evidence type="ECO:0000256" key="5">
    <source>
        <dbReference type="ARBA" id="ARBA00023242"/>
    </source>
</evidence>
<evidence type="ECO:0000259" key="7">
    <source>
        <dbReference type="PROSITE" id="PS50076"/>
    </source>
</evidence>
<name>A0AAQ3M6E9_9PEZI</name>
<organism evidence="8 9">
    <name type="scientific">Acrodontium crateriforme</name>
    <dbReference type="NCBI Taxonomy" id="150365"/>
    <lineage>
        <taxon>Eukaryota</taxon>
        <taxon>Fungi</taxon>
        <taxon>Dikarya</taxon>
        <taxon>Ascomycota</taxon>
        <taxon>Pezizomycotina</taxon>
        <taxon>Dothideomycetes</taxon>
        <taxon>Dothideomycetidae</taxon>
        <taxon>Mycosphaerellales</taxon>
        <taxon>Teratosphaeriaceae</taxon>
        <taxon>Acrodontium</taxon>
    </lineage>
</organism>
<comment type="subcellular location">
    <subcellularLocation>
        <location evidence="2">Cytoplasm</location>
    </subcellularLocation>
    <subcellularLocation>
        <location evidence="1">Nucleus</location>
    </subcellularLocation>
</comment>
<evidence type="ECO:0000256" key="3">
    <source>
        <dbReference type="ARBA" id="ARBA00022490"/>
    </source>
</evidence>
<evidence type="ECO:0000256" key="6">
    <source>
        <dbReference type="SAM" id="Coils"/>
    </source>
</evidence>
<evidence type="ECO:0000256" key="4">
    <source>
        <dbReference type="ARBA" id="ARBA00023186"/>
    </source>
</evidence>
<dbReference type="Gene3D" id="1.10.287.110">
    <property type="entry name" value="DnaJ domain"/>
    <property type="match status" value="1"/>
</dbReference>
<dbReference type="PANTHER" id="PTHR44313">
    <property type="entry name" value="DNAJ HOMOLOG SUBFAMILY C MEMBER 17"/>
    <property type="match status" value="1"/>
</dbReference>
<dbReference type="AlphaFoldDB" id="A0AAQ3M6E9"/>
<feature type="coiled-coil region" evidence="6">
    <location>
        <begin position="343"/>
        <end position="370"/>
    </location>
</feature>
<evidence type="ECO:0000313" key="8">
    <source>
        <dbReference type="EMBL" id="WPH02185.1"/>
    </source>
</evidence>
<keyword evidence="5" id="KW-0539">Nucleus</keyword>
<dbReference type="PROSITE" id="PS00636">
    <property type="entry name" value="DNAJ_1"/>
    <property type="match status" value="1"/>
</dbReference>
<evidence type="ECO:0000256" key="1">
    <source>
        <dbReference type="ARBA" id="ARBA00004123"/>
    </source>
</evidence>
<keyword evidence="6" id="KW-0175">Coiled coil</keyword>
<dbReference type="InterPro" id="IPR018253">
    <property type="entry name" value="DnaJ_domain_CS"/>
</dbReference>
<proteinExistence type="predicted"/>
<dbReference type="InterPro" id="IPR001623">
    <property type="entry name" value="DnaJ_domain"/>
</dbReference>
<dbReference type="CDD" id="cd00590">
    <property type="entry name" value="RRM_SF"/>
    <property type="match status" value="1"/>
</dbReference>
<evidence type="ECO:0000313" key="9">
    <source>
        <dbReference type="Proteomes" id="UP001303373"/>
    </source>
</evidence>
<reference evidence="8 9" key="1">
    <citation type="submission" date="2023-11" db="EMBL/GenBank/DDBJ databases">
        <title>An acidophilic fungus is an integral part of prey digestion in a carnivorous sundew plant.</title>
        <authorList>
            <person name="Tsai I.J."/>
        </authorList>
    </citation>
    <scope>NUCLEOTIDE SEQUENCE [LARGE SCALE GENOMIC DNA]</scope>
    <source>
        <strain evidence="8">169a</strain>
    </source>
</reference>
<dbReference type="Pfam" id="PF00226">
    <property type="entry name" value="DnaJ"/>
    <property type="match status" value="1"/>
</dbReference>
<dbReference type="PROSITE" id="PS50076">
    <property type="entry name" value="DNAJ_2"/>
    <property type="match status" value="1"/>
</dbReference>
<dbReference type="PANTHER" id="PTHR44313:SF1">
    <property type="entry name" value="DNAJ HOMOLOG SUBFAMILY C MEMBER 17"/>
    <property type="match status" value="1"/>
</dbReference>
<keyword evidence="9" id="KW-1185">Reference proteome</keyword>
<accession>A0AAQ3M6E9</accession>
<sequence>MDDLKSHALNASADFYELLGVDPTASESEVRRAYRKTALKYHPDKNAGKPDVIEKFHLLQIAYDVLSDPSVKELYDNARRARDERKARDAAYEGRRKWMKEDLERRESGAFKRKRDEAEEEETFERELKRLAADGARRRKEREEQLRAEMVAGEKDMTQDNAMPTPEAMTPNHHMQEIDRTIKVRFPKNEATQYLDKAAVRSLFSRFGRVEEIILLERKIKVEGEKHRKPFINAHIIYNSIASAHAAVSDLPKISKQEKDFEVFEQIGWGGGREPDLIAQLSRSRPAKLENSETVISNTPPLPVTPPAKGAGDGLRRVPSFASFKGGNTPTTATASPHDITMIRLKNAERRRLEEQLRQEEAAAEENSEA</sequence>
<dbReference type="SMART" id="SM00271">
    <property type="entry name" value="DnaJ"/>
    <property type="match status" value="1"/>
</dbReference>
<dbReference type="CDD" id="cd06257">
    <property type="entry name" value="DnaJ"/>
    <property type="match status" value="1"/>
</dbReference>
<dbReference type="PRINTS" id="PR00625">
    <property type="entry name" value="JDOMAIN"/>
</dbReference>
<dbReference type="InterPro" id="IPR036869">
    <property type="entry name" value="J_dom_sf"/>
</dbReference>
<dbReference type="InterPro" id="IPR052094">
    <property type="entry name" value="Pre-mRNA-splicing_ERAD"/>
</dbReference>
<protein>
    <submittedName>
        <fullName evidence="8">Pre-mrna-splicing factor cwf23</fullName>
    </submittedName>
</protein>
<dbReference type="GO" id="GO:0005681">
    <property type="term" value="C:spliceosomal complex"/>
    <property type="evidence" value="ECO:0007669"/>
    <property type="project" value="TreeGrafter"/>
</dbReference>
<dbReference type="SUPFAM" id="SSF46565">
    <property type="entry name" value="Chaperone J-domain"/>
    <property type="match status" value="1"/>
</dbReference>
<dbReference type="GO" id="GO:0000390">
    <property type="term" value="P:spliceosomal complex disassembly"/>
    <property type="evidence" value="ECO:0007669"/>
    <property type="project" value="TreeGrafter"/>
</dbReference>
<evidence type="ECO:0000256" key="2">
    <source>
        <dbReference type="ARBA" id="ARBA00004496"/>
    </source>
</evidence>
<feature type="domain" description="J" evidence="7">
    <location>
        <begin position="14"/>
        <end position="79"/>
    </location>
</feature>
<dbReference type="Proteomes" id="UP001303373">
    <property type="component" value="Chromosome 7"/>
</dbReference>